<sequence length="701" mass="79150">MRIQKSAGQKPASSSLWIPCLIGALFFWGYTGGGILDPENINWLLASNGDPVQHYVGWNFFRNEPFFQWPFGKNLAYGEQLGSSIVFTDSIPLLAFIFRPFSAVLPSTFQYFGIWILLCFILQAVFAWLLLSRSINERLLLIVSTCFFVFSPPMIWRLSGHEALMGHWLILAALCIYLADRRKLFLWPLLLSVAALIHAYLCAMCAAIWLADVIRRRYFKTATARQLTLEFAVTIACLVFVMLFAGYFVSKSVSAGGFGEFRMNLLSFVEPGPIWSTFYSTQYNGGDYEGFAFLGVGMLILVALTLVTMYRNRDSVPWNRYLCLPLAILSGVLILYALSDRISFGPYDLFNYRLPKFLQKVTDTFRVSGRFVWPVFYLLELSVFSIFLRNVPRKPATIILAVLLVIQGVDLVKANQILRQRWYGGYQWPLSSAFWLDASKTYKRLAFVIPTEDTPNSGVMLTYASNSHMSVNGGSIARVSSFELNKVQEELRQEVATNHYRDDTLYVFTRGELWNEATDKFHDGFIGIVDGYRVLAPHWKGCTSTCGAVQVTARQSLNVSRTIDFSQNGSTDWMSMQTWSGAEPTGRWTDGKQAALRIYLGKVHANHVRLLIDLHAFVTPAHPQQRAVVRVNGEPYATWTFNNAEDVQKEVIVDASLLAKSNDEVRLSFELPDATSPESLGMKGDNRTLGLFVKRITVSGN</sequence>
<dbReference type="Proteomes" id="UP001558850">
    <property type="component" value="Unassembled WGS sequence"/>
</dbReference>
<protein>
    <submittedName>
        <fullName evidence="1">DUF6311 domain-containing protein</fullName>
    </submittedName>
</protein>
<comment type="caution">
    <text evidence="1">The sequence shown here is derived from an EMBL/GenBank/DDBJ whole genome shotgun (WGS) entry which is preliminary data.</text>
</comment>
<organism evidence="1 2">
    <name type="scientific">Paraburkholderia phymatum</name>
    <dbReference type="NCBI Taxonomy" id="148447"/>
    <lineage>
        <taxon>Bacteria</taxon>
        <taxon>Pseudomonadati</taxon>
        <taxon>Pseudomonadota</taxon>
        <taxon>Betaproteobacteria</taxon>
        <taxon>Burkholderiales</taxon>
        <taxon>Burkholderiaceae</taxon>
        <taxon>Paraburkholderia</taxon>
    </lineage>
</organism>
<dbReference type="EMBL" id="JBFRCH010000002">
    <property type="protein sequence ID" value="MEX3931234.1"/>
    <property type="molecule type" value="Genomic_DNA"/>
</dbReference>
<evidence type="ECO:0000313" key="2">
    <source>
        <dbReference type="Proteomes" id="UP001558850"/>
    </source>
</evidence>
<reference evidence="1" key="1">
    <citation type="submission" date="2024-07" db="EMBL/GenBank/DDBJ databases">
        <title>A survey of Mimosa microsymbionts across Brazilian biomes reveals a high diversity of Paraburkholderia nodulating endemic species, but also that Cupriavidus is common as a symbiont of widespread species.</title>
        <authorList>
            <person name="Rouws L."/>
            <person name="Barauna A."/>
            <person name="Beukes C."/>
            <person name="Rouws J.R.C."/>
            <person name="De Faria S.M."/>
            <person name="Gross E."/>
            <person name="Bueno Dos Reis Junior F."/>
            <person name="Simon M.F."/>
            <person name="Maluk M."/>
            <person name="Odee D.W."/>
            <person name="Kenicer G."/>
            <person name="Young J.P.W."/>
            <person name="Reis V.M."/>
            <person name="Zilli J."/>
            <person name="James E.K."/>
        </authorList>
    </citation>
    <scope>NUCLEOTIDE SEQUENCE</scope>
    <source>
        <strain evidence="1">EG181B</strain>
    </source>
</reference>
<name>A0ACC6TV72_9BURK</name>
<keyword evidence="2" id="KW-1185">Reference proteome</keyword>
<gene>
    <name evidence="1" type="ORF">AB4Y32_05335</name>
</gene>
<accession>A0ACC6TV72</accession>
<evidence type="ECO:0000313" key="1">
    <source>
        <dbReference type="EMBL" id="MEX3931234.1"/>
    </source>
</evidence>
<proteinExistence type="predicted"/>